<keyword evidence="1" id="KW-1133">Transmembrane helix</keyword>
<keyword evidence="3" id="KW-1185">Reference proteome</keyword>
<feature type="transmembrane region" description="Helical" evidence="1">
    <location>
        <begin position="166"/>
        <end position="184"/>
    </location>
</feature>
<proteinExistence type="predicted"/>
<keyword evidence="1" id="KW-0812">Transmembrane</keyword>
<keyword evidence="1" id="KW-0472">Membrane</keyword>
<feature type="transmembrane region" description="Helical" evidence="1">
    <location>
        <begin position="190"/>
        <end position="212"/>
    </location>
</feature>
<reference evidence="2 3" key="1">
    <citation type="submission" date="2020-08" db="EMBL/GenBank/DDBJ databases">
        <title>Whole genome shotgun sequence of Actinoplanes ianthinogenes NBRC 13996.</title>
        <authorList>
            <person name="Komaki H."/>
            <person name="Tamura T."/>
        </authorList>
    </citation>
    <scope>NUCLEOTIDE SEQUENCE [LARGE SCALE GENOMIC DNA]</scope>
    <source>
        <strain evidence="2 3">NBRC 13996</strain>
    </source>
</reference>
<gene>
    <name evidence="2" type="ORF">Aiant_80290</name>
</gene>
<sequence>MRMPGKPSPLPPWQGTEQRLTSTLAALGIPPDGVSPLPPGRLLVGTLGDPPGMVRVRRGVQILVAPPGVDLLAATAAFWQSGGCEIVQQDVPGRGRLLAATDPDGYGLVLTLGDGDAPTTLVVAGPPMRRSDNSLIFGVLAGVILGPLASCVSFTQAQGSSRHAILVYAWLPVLLAVSGLLVAWPKSRRFGVGLLIGGAVTGLVLSGICFSAL</sequence>
<evidence type="ECO:0000313" key="2">
    <source>
        <dbReference type="EMBL" id="BCJ47372.1"/>
    </source>
</evidence>
<name>A0ABN6CT17_9ACTN</name>
<evidence type="ECO:0000256" key="1">
    <source>
        <dbReference type="SAM" id="Phobius"/>
    </source>
</evidence>
<dbReference type="Proteomes" id="UP000676967">
    <property type="component" value="Chromosome"/>
</dbReference>
<dbReference type="RefSeq" id="WP_189329793.1">
    <property type="nucleotide sequence ID" value="NZ_AP023356.1"/>
</dbReference>
<evidence type="ECO:0000313" key="3">
    <source>
        <dbReference type="Proteomes" id="UP000676967"/>
    </source>
</evidence>
<accession>A0ABN6CT17</accession>
<dbReference type="EMBL" id="AP023356">
    <property type="protein sequence ID" value="BCJ47372.1"/>
    <property type="molecule type" value="Genomic_DNA"/>
</dbReference>
<protein>
    <submittedName>
        <fullName evidence="2">Uncharacterized protein</fullName>
    </submittedName>
</protein>
<feature type="transmembrane region" description="Helical" evidence="1">
    <location>
        <begin position="135"/>
        <end position="154"/>
    </location>
</feature>
<organism evidence="2 3">
    <name type="scientific">Actinoplanes ianthinogenes</name>
    <dbReference type="NCBI Taxonomy" id="122358"/>
    <lineage>
        <taxon>Bacteria</taxon>
        <taxon>Bacillati</taxon>
        <taxon>Actinomycetota</taxon>
        <taxon>Actinomycetes</taxon>
        <taxon>Micromonosporales</taxon>
        <taxon>Micromonosporaceae</taxon>
        <taxon>Actinoplanes</taxon>
    </lineage>
</organism>